<comment type="caution">
    <text evidence="1">The sequence shown here is derived from an EMBL/GenBank/DDBJ whole genome shotgun (WGS) entry which is preliminary data.</text>
</comment>
<evidence type="ECO:0000313" key="2">
    <source>
        <dbReference type="Proteomes" id="UP000521872"/>
    </source>
</evidence>
<proteinExistence type="predicted"/>
<dbReference type="Proteomes" id="UP000521872">
    <property type="component" value="Unassembled WGS sequence"/>
</dbReference>
<keyword evidence="2" id="KW-1185">Reference proteome</keyword>
<organism evidence="1 2">
    <name type="scientific">Agrocybe pediades</name>
    <dbReference type="NCBI Taxonomy" id="84607"/>
    <lineage>
        <taxon>Eukaryota</taxon>
        <taxon>Fungi</taxon>
        <taxon>Dikarya</taxon>
        <taxon>Basidiomycota</taxon>
        <taxon>Agaricomycotina</taxon>
        <taxon>Agaricomycetes</taxon>
        <taxon>Agaricomycetidae</taxon>
        <taxon>Agaricales</taxon>
        <taxon>Agaricineae</taxon>
        <taxon>Strophariaceae</taxon>
        <taxon>Agrocybe</taxon>
    </lineage>
</organism>
<accession>A0A8H4VXS0</accession>
<reference evidence="1 2" key="1">
    <citation type="submission" date="2019-12" db="EMBL/GenBank/DDBJ databases">
        <authorList>
            <person name="Floudas D."/>
            <person name="Bentzer J."/>
            <person name="Ahren D."/>
            <person name="Johansson T."/>
            <person name="Persson P."/>
            <person name="Tunlid A."/>
        </authorList>
    </citation>
    <scope>NUCLEOTIDE SEQUENCE [LARGE SCALE GENOMIC DNA]</scope>
    <source>
        <strain evidence="1 2">CBS 102.39</strain>
    </source>
</reference>
<evidence type="ECO:0008006" key="3">
    <source>
        <dbReference type="Google" id="ProtNLM"/>
    </source>
</evidence>
<dbReference type="AlphaFoldDB" id="A0A8H4VXS0"/>
<sequence length="126" mass="13690">MLSNMLPVALYESLLPKLVKILELTQQQELNGPSAVQAKQNLFLATNDFKNAIAQAKDFALNLPGGEMLIEEQDEVIAMLERLKARKMAQLTAFTSKKVISNSYAQDGMEVDSLASTPQSGSGSDS</sequence>
<dbReference type="EMBL" id="JAACJL010000001">
    <property type="protein sequence ID" value="KAF4623804.1"/>
    <property type="molecule type" value="Genomic_DNA"/>
</dbReference>
<gene>
    <name evidence="1" type="ORF">D9613_001470</name>
</gene>
<evidence type="ECO:0000313" key="1">
    <source>
        <dbReference type="EMBL" id="KAF4623804.1"/>
    </source>
</evidence>
<protein>
    <recommendedName>
        <fullName evidence="3">Mediator complex subunit 9</fullName>
    </recommendedName>
</protein>
<name>A0A8H4VXS0_9AGAR</name>